<evidence type="ECO:0000259" key="2">
    <source>
        <dbReference type="Pfam" id="PF18935"/>
    </source>
</evidence>
<evidence type="ECO:0000256" key="1">
    <source>
        <dbReference type="SAM" id="SignalP"/>
    </source>
</evidence>
<organism evidence="3 4">
    <name type="scientific">Pedobacter duraquae</name>
    <dbReference type="NCBI Taxonomy" id="425511"/>
    <lineage>
        <taxon>Bacteria</taxon>
        <taxon>Pseudomonadati</taxon>
        <taxon>Bacteroidota</taxon>
        <taxon>Sphingobacteriia</taxon>
        <taxon>Sphingobacteriales</taxon>
        <taxon>Sphingobacteriaceae</taxon>
        <taxon>Pedobacter</taxon>
    </lineage>
</organism>
<reference evidence="3 4" key="1">
    <citation type="submission" date="2019-03" db="EMBL/GenBank/DDBJ databases">
        <title>Genomic Encyclopedia of Archaeal and Bacterial Type Strains, Phase II (KMG-II): from individual species to whole genera.</title>
        <authorList>
            <person name="Goeker M."/>
        </authorList>
    </citation>
    <scope>NUCLEOTIDE SEQUENCE [LARGE SCALE GENOMIC DNA]</scope>
    <source>
        <strain evidence="3 4">DSM 19034</strain>
    </source>
</reference>
<dbReference type="Proteomes" id="UP000295499">
    <property type="component" value="Unassembled WGS sequence"/>
</dbReference>
<comment type="caution">
    <text evidence="3">The sequence shown here is derived from an EMBL/GenBank/DDBJ whole genome shotgun (WGS) entry which is preliminary data.</text>
</comment>
<dbReference type="AlphaFoldDB" id="A0A4R6IMJ8"/>
<dbReference type="EMBL" id="SNWM01000002">
    <property type="protein sequence ID" value="TDO23311.1"/>
    <property type="molecule type" value="Genomic_DNA"/>
</dbReference>
<evidence type="ECO:0000313" key="3">
    <source>
        <dbReference type="EMBL" id="TDO23311.1"/>
    </source>
</evidence>
<name>A0A4R6IMJ8_9SPHI</name>
<dbReference type="RefSeq" id="WP_133555391.1">
    <property type="nucleotide sequence ID" value="NZ_SNWM01000002.1"/>
</dbReference>
<feature type="domain" description="DUF5683" evidence="2">
    <location>
        <begin position="52"/>
        <end position="207"/>
    </location>
</feature>
<proteinExistence type="predicted"/>
<dbReference type="OrthoDB" id="9813910at2"/>
<gene>
    <name evidence="3" type="ORF">CLV32_2300</name>
</gene>
<dbReference type="InterPro" id="IPR043738">
    <property type="entry name" value="DUF5683"/>
</dbReference>
<keyword evidence="4" id="KW-1185">Reference proteome</keyword>
<sequence length="209" mass="23060">MSRTLWVSVCLFFAAFGARAQEAVLMKKDSTGTRLEKVDTLKSTYINPGKVAARKAIFRSMIIPGWGQYGNGINLYRGIKIAAIYTGGTILALSYISNNKQYNIYLKELRDRQANGGKPVIGSPYYGVSGTTGIAAAKDTYRRNKDVIVFSLVGVYAIQVIEAYVDARLNYFDVGDDLGFRIKPGIINSNSMYGYQSSFAPAIKLSFRL</sequence>
<evidence type="ECO:0000313" key="4">
    <source>
        <dbReference type="Proteomes" id="UP000295499"/>
    </source>
</evidence>
<keyword evidence="1" id="KW-0732">Signal</keyword>
<feature type="signal peptide" evidence="1">
    <location>
        <begin position="1"/>
        <end position="20"/>
    </location>
</feature>
<protein>
    <recommendedName>
        <fullName evidence="2">DUF5683 domain-containing protein</fullName>
    </recommendedName>
</protein>
<accession>A0A4R6IMJ8</accession>
<dbReference type="Pfam" id="PF18935">
    <property type="entry name" value="DUF5683"/>
    <property type="match status" value="1"/>
</dbReference>
<feature type="chain" id="PRO_5020568988" description="DUF5683 domain-containing protein" evidence="1">
    <location>
        <begin position="21"/>
        <end position="209"/>
    </location>
</feature>